<keyword evidence="3" id="KW-1185">Reference proteome</keyword>
<feature type="compositionally biased region" description="Basic and acidic residues" evidence="1">
    <location>
        <begin position="45"/>
        <end position="59"/>
    </location>
</feature>
<reference evidence="2" key="1">
    <citation type="submission" date="2022-11" db="EMBL/GenBank/DDBJ databases">
        <title>Minimal conservation of predation-associated metabolite biosynthetic gene clusters underscores biosynthetic potential of Myxococcota including descriptions for ten novel species: Archangium lansinium sp. nov., Myxococcus landrumus sp. nov., Nannocystis bai.</title>
        <authorList>
            <person name="Ahearne A."/>
            <person name="Stevens C."/>
            <person name="Dowd S."/>
        </authorList>
    </citation>
    <scope>NUCLEOTIDE SEQUENCE</scope>
    <source>
        <strain evidence="2">Fl3</strain>
    </source>
</reference>
<dbReference type="Pfam" id="PF11387">
    <property type="entry name" value="DUF2795"/>
    <property type="match status" value="1"/>
</dbReference>
<name>A0ABY7H7N6_9BACT</name>
<feature type="region of interest" description="Disordered" evidence="1">
    <location>
        <begin position="45"/>
        <end position="115"/>
    </location>
</feature>
<dbReference type="Proteomes" id="UP001164459">
    <property type="component" value="Chromosome"/>
</dbReference>
<dbReference type="EMBL" id="CP114040">
    <property type="protein sequence ID" value="WAS95105.1"/>
    <property type="molecule type" value="Genomic_DNA"/>
</dbReference>
<evidence type="ECO:0000256" key="1">
    <source>
        <dbReference type="SAM" id="MobiDB-lite"/>
    </source>
</evidence>
<feature type="compositionally biased region" description="Basic and acidic residues" evidence="1">
    <location>
        <begin position="81"/>
        <end position="115"/>
    </location>
</feature>
<evidence type="ECO:0000313" key="2">
    <source>
        <dbReference type="EMBL" id="WAS95105.1"/>
    </source>
</evidence>
<sequence length="115" mass="13156">MTKTATSPIELTHQLRGIDFPVTKKDLIRHARDNNAGDAVVRELEAMPDQEFRSMKDVTRAMGQTEEEDEQGGERKRSRSREREGGEAREGGEERSRGEERRSDESERGGGRERR</sequence>
<gene>
    <name evidence="2" type="ORF">O0S08_03000</name>
</gene>
<organism evidence="2 3">
    <name type="scientific">Nannocystis punicea</name>
    <dbReference type="NCBI Taxonomy" id="2995304"/>
    <lineage>
        <taxon>Bacteria</taxon>
        <taxon>Pseudomonadati</taxon>
        <taxon>Myxococcota</taxon>
        <taxon>Polyangia</taxon>
        <taxon>Nannocystales</taxon>
        <taxon>Nannocystaceae</taxon>
        <taxon>Nannocystis</taxon>
    </lineage>
</organism>
<protein>
    <submittedName>
        <fullName evidence="2">DUF2795 domain-containing protein</fullName>
    </submittedName>
</protein>
<dbReference type="InterPro" id="IPR021527">
    <property type="entry name" value="DUF2795"/>
</dbReference>
<evidence type="ECO:0000313" key="3">
    <source>
        <dbReference type="Proteomes" id="UP001164459"/>
    </source>
</evidence>
<dbReference type="RefSeq" id="WP_269037437.1">
    <property type="nucleotide sequence ID" value="NZ_CP114040.1"/>
</dbReference>
<proteinExistence type="predicted"/>
<accession>A0ABY7H7N6</accession>